<dbReference type="GeneID" id="20041634"/>
<proteinExistence type="predicted"/>
<evidence type="ECO:0000313" key="1">
    <source>
        <dbReference type="EMBL" id="AII17255.1"/>
    </source>
</evidence>
<accession>A0A076FGN8</accession>
<evidence type="ECO:0000313" key="2">
    <source>
        <dbReference type="Proteomes" id="UP000028667"/>
    </source>
</evidence>
<dbReference type="Proteomes" id="UP000028667">
    <property type="component" value="Segment"/>
</dbReference>
<organism evidence="1 2">
    <name type="scientific">Aureococcus anophagefferens virus</name>
    <dbReference type="NCBI Taxonomy" id="1474867"/>
    <lineage>
        <taxon>Viruses</taxon>
        <taxon>Varidnaviria</taxon>
        <taxon>Bamfordvirae</taxon>
        <taxon>Nucleocytoviricota</taxon>
        <taxon>Megaviricetes</taxon>
        <taxon>Imitervirales</taxon>
        <taxon>Schizomimiviridae</taxon>
        <taxon>Kratosvirus</taxon>
        <taxon>Kratosvirus quantuckense</taxon>
    </lineage>
</organism>
<name>A0A076FGN8_9VIRU</name>
<dbReference type="EMBL" id="KJ645900">
    <property type="protein sequence ID" value="AII17255.1"/>
    <property type="molecule type" value="Genomic_DNA"/>
</dbReference>
<dbReference type="KEGG" id="vg:20041634"/>
<gene>
    <name evidence="1" type="ORF">AaV_304</name>
</gene>
<reference evidence="1 2" key="1">
    <citation type="journal article" date="2014" name="Virology">
        <title>Genome of brown tide virus (AaV), the little giant of the Megaviridae, elucidates NCLDV genome expansion and host-virus coevolution.</title>
        <authorList>
            <person name="Moniruzzaman M."/>
            <person name="LeCleir G.R."/>
            <person name="Brown C.M."/>
            <person name="Gobler C.J."/>
            <person name="Bidle K.D."/>
            <person name="Wilson W.H."/>
            <person name="Wilhelm S.W."/>
        </authorList>
    </citation>
    <scope>NUCLEOTIDE SEQUENCE [LARGE SCALE GENOMIC DNA]</scope>
    <source>
        <strain evidence="1">BtV-01</strain>
    </source>
</reference>
<protein>
    <submittedName>
        <fullName evidence="1">Uncharacterized protein</fullName>
    </submittedName>
</protein>
<sequence>MRYAQTVRIALGSDRKRTDASDVYVTENAVINLGNTGDTLTWNEIKDSVDFMQNIINSQENLIEDDKTVEGTSNRIAYLINRTPGIDTTTYFIINDTTEDVKFKKENDNINNSSVIFRGGQASFSGEHAEIVLSDVDNSNSNIETRLNNESCTIKDTDNEDQLNFDSEKLEIKKTDDSESLILKLNSIQFKTTVQTPSSGTPTLIPDVDNNLYSEVNIQLNDTPYENGPEYKLCVITDGASSDISFSMKINVGSWFSDNSVEEYIQIASDLSTFTTGSDIITFSKNLSTSASNDLFYRRDITLNQISIAWKIAIGATAIKYTLIQVA</sequence>
<keyword evidence="2" id="KW-1185">Reference proteome</keyword>
<dbReference type="RefSeq" id="YP_009052378.1">
    <property type="nucleotide sequence ID" value="NC_024697.1"/>
</dbReference>